<protein>
    <submittedName>
        <fullName evidence="2">HDC11401</fullName>
    </submittedName>
</protein>
<organism evidence="2">
    <name type="scientific">Drosophila melanogaster</name>
    <name type="common">Fruit fly</name>
    <dbReference type="NCBI Taxonomy" id="7227"/>
    <lineage>
        <taxon>Eukaryota</taxon>
        <taxon>Metazoa</taxon>
        <taxon>Ecdysozoa</taxon>
        <taxon>Arthropoda</taxon>
        <taxon>Hexapoda</taxon>
        <taxon>Insecta</taxon>
        <taxon>Pterygota</taxon>
        <taxon>Neoptera</taxon>
        <taxon>Endopterygota</taxon>
        <taxon>Diptera</taxon>
        <taxon>Brachycera</taxon>
        <taxon>Muscomorpha</taxon>
        <taxon>Ephydroidea</taxon>
        <taxon>Drosophilidae</taxon>
        <taxon>Drosophila</taxon>
        <taxon>Sophophora</taxon>
    </lineage>
</organism>
<dbReference type="EMBL" id="BK002267">
    <property type="protein sequence ID" value="DAA03110.1"/>
    <property type="molecule type" value="Genomic_DNA"/>
</dbReference>
<reference evidence="2" key="1">
    <citation type="journal article" date="2003" name="Genome Biol.">
        <title>An integrated gene annotation and transcriptional profiling approach towards the full gene content of the Drosophila genome.</title>
        <authorList>
            <person name="Hild M."/>
            <person name="Beckmann B."/>
            <person name="Haas S.A."/>
            <person name="Koch B."/>
            <person name="Solovyev V."/>
            <person name="Busold C."/>
            <person name="Fellenberg K."/>
            <person name="Boutros M."/>
            <person name="Vingron M."/>
            <person name="Sauer F."/>
            <person name="Hoheisel J.D."/>
            <person name="Paro R."/>
        </authorList>
    </citation>
    <scope>NUCLEOTIDE SEQUENCE</scope>
</reference>
<name>Q6IKU9_DROME</name>
<gene>
    <name evidence="2" type="ORF">HDC11401</name>
</gene>
<evidence type="ECO:0000313" key="2">
    <source>
        <dbReference type="EMBL" id="DAA03110.1"/>
    </source>
</evidence>
<sequence length="394" mass="43163">MSSSGDGGILFHSVRNALGVGTRQHPWHCQRLERNPEGPARGGRSTWVLINALKTKRPPSGLPRPHARLPDSRSSTPLPLPARDEEQSTTIAGQIQLAQFFICGSQGSDLADPFGSACCRLLLPWALAIVLGSGSLELWGHGATGPWAMEISLKIVCLPALTPVRGLLLLESKFPARSSKVGTSCRPSEAIDAVEGLRSDVEHRPMAYLPGKRSFCSGRASNLVGQSVLVPNCKFNLLTLKADRTDQPADRQSRSLTADRAQRASLELQLTTGHWQLKLQLATSHRPRRPGRVGKFWLCLLVVHISCVNFGFGSGIRHYSSFVPGHVSVVFERNSFKLSIVWSPLSAVCRSRWRCSSSPETGFQPVLMRRISGKKMNRERGSQRCGPNPFSIQP</sequence>
<dbReference type="AlphaFoldDB" id="Q6IKU9"/>
<accession>Q6IKU9</accession>
<feature type="region of interest" description="Disordered" evidence="1">
    <location>
        <begin position="55"/>
        <end position="86"/>
    </location>
</feature>
<evidence type="ECO:0000256" key="1">
    <source>
        <dbReference type="SAM" id="MobiDB-lite"/>
    </source>
</evidence>
<proteinExistence type="predicted"/>
<feature type="region of interest" description="Disordered" evidence="1">
    <location>
        <begin position="375"/>
        <end position="394"/>
    </location>
</feature>